<dbReference type="Pfam" id="PF14378">
    <property type="entry name" value="PAP2_3"/>
    <property type="match status" value="1"/>
</dbReference>
<proteinExistence type="predicted"/>
<sequence>MTAIDYMVNLVLSGILIVGAYQFYFFTQRHPVRAARQFHSAWDERIPFVPWWSWIYSFLYYPAILYLNWLVSDARQFTLLAFSFLMLLFMQMLFFWLLPVSTPAHWRSINTGKTASEKFLLFVQKFDQSSNCFPSMHVSVAMLTALHAAPSLGPAAFAFPLLIALSCLFTKQHYLIDLPAGAALGWLAHRLYLWLLAA</sequence>
<accession>A0A7D7RLJ6</accession>
<feature type="transmembrane region" description="Helical" evidence="1">
    <location>
        <begin position="6"/>
        <end position="27"/>
    </location>
</feature>
<organism evidence="3 4">
    <name type="scientific">Neisseria shayeganii</name>
    <dbReference type="NCBI Taxonomy" id="607712"/>
    <lineage>
        <taxon>Bacteria</taxon>
        <taxon>Pseudomonadati</taxon>
        <taxon>Pseudomonadota</taxon>
        <taxon>Betaproteobacteria</taxon>
        <taxon>Neisseriales</taxon>
        <taxon>Neisseriaceae</taxon>
        <taxon>Neisseria</taxon>
    </lineage>
</organism>
<dbReference type="KEGG" id="nsg:H3L94_06345"/>
<reference evidence="3 4" key="1">
    <citation type="submission" date="2020-07" db="EMBL/GenBank/DDBJ databases">
        <title>Genomic diversity of species in the Neisseriaceae family.</title>
        <authorList>
            <person name="Vincent A.T."/>
            <person name="Bernet E."/>
            <person name="Veyrier F.J."/>
        </authorList>
    </citation>
    <scope>NUCLEOTIDE SEQUENCE [LARGE SCALE GENOMIC DNA]</scope>
    <source>
        <strain evidence="3 4">DSM 22244</strain>
    </source>
</reference>
<gene>
    <name evidence="3" type="ORF">H3L94_06345</name>
</gene>
<dbReference type="InterPro" id="IPR026841">
    <property type="entry name" value="Aur1/Ipt1"/>
</dbReference>
<name>A0A7D7RLJ6_9NEIS</name>
<feature type="domain" description="Inositolphosphotransferase Aur1/Ipt1" evidence="2">
    <location>
        <begin position="48"/>
        <end position="190"/>
    </location>
</feature>
<dbReference type="GO" id="GO:0016020">
    <property type="term" value="C:membrane"/>
    <property type="evidence" value="ECO:0007669"/>
    <property type="project" value="UniProtKB-SubCell"/>
</dbReference>
<dbReference type="RefSeq" id="WP_182121329.1">
    <property type="nucleotide sequence ID" value="NZ_CP059567.1"/>
</dbReference>
<evidence type="ECO:0000256" key="1">
    <source>
        <dbReference type="SAM" id="Phobius"/>
    </source>
</evidence>
<dbReference type="SUPFAM" id="SSF48317">
    <property type="entry name" value="Acid phosphatase/Vanadium-dependent haloperoxidase"/>
    <property type="match status" value="1"/>
</dbReference>
<dbReference type="Proteomes" id="UP000514752">
    <property type="component" value="Chromosome"/>
</dbReference>
<evidence type="ECO:0000313" key="4">
    <source>
        <dbReference type="Proteomes" id="UP000514752"/>
    </source>
</evidence>
<dbReference type="InterPro" id="IPR036938">
    <property type="entry name" value="PAP2/HPO_sf"/>
</dbReference>
<feature type="transmembrane region" description="Helical" evidence="1">
    <location>
        <begin position="77"/>
        <end position="98"/>
    </location>
</feature>
<protein>
    <submittedName>
        <fullName evidence="3">Phosphatase PAP2 family protein</fullName>
    </submittedName>
</protein>
<keyword evidence="1" id="KW-0472">Membrane</keyword>
<keyword evidence="1" id="KW-0812">Transmembrane</keyword>
<feature type="transmembrane region" description="Helical" evidence="1">
    <location>
        <begin position="48"/>
        <end position="71"/>
    </location>
</feature>
<evidence type="ECO:0000313" key="3">
    <source>
        <dbReference type="EMBL" id="QMT39502.1"/>
    </source>
</evidence>
<keyword evidence="1" id="KW-1133">Transmembrane helix</keyword>
<dbReference type="EMBL" id="CP059567">
    <property type="protein sequence ID" value="QMT39502.1"/>
    <property type="molecule type" value="Genomic_DNA"/>
</dbReference>
<dbReference type="AlphaFoldDB" id="A0A7D7RLJ6"/>
<evidence type="ECO:0000259" key="2">
    <source>
        <dbReference type="Pfam" id="PF14378"/>
    </source>
</evidence>